<feature type="transmembrane region" description="Helical" evidence="6">
    <location>
        <begin position="313"/>
        <end position="333"/>
    </location>
</feature>
<dbReference type="InterPro" id="IPR050375">
    <property type="entry name" value="MFS_TsgA-like"/>
</dbReference>
<dbReference type="Gene3D" id="1.20.1250.20">
    <property type="entry name" value="MFS general substrate transporter like domains"/>
    <property type="match status" value="2"/>
</dbReference>
<feature type="transmembrane region" description="Helical" evidence="6">
    <location>
        <begin position="280"/>
        <end position="301"/>
    </location>
</feature>
<evidence type="ECO:0000256" key="2">
    <source>
        <dbReference type="ARBA" id="ARBA00022475"/>
    </source>
</evidence>
<evidence type="ECO:0000256" key="4">
    <source>
        <dbReference type="ARBA" id="ARBA00022989"/>
    </source>
</evidence>
<dbReference type="InterPro" id="IPR011701">
    <property type="entry name" value="MFS"/>
</dbReference>
<feature type="transmembrane region" description="Helical" evidence="6">
    <location>
        <begin position="209"/>
        <end position="229"/>
    </location>
</feature>
<feature type="transmembrane region" description="Helical" evidence="6">
    <location>
        <begin position="100"/>
        <end position="122"/>
    </location>
</feature>
<evidence type="ECO:0000256" key="6">
    <source>
        <dbReference type="SAM" id="Phobius"/>
    </source>
</evidence>
<evidence type="ECO:0000313" key="9">
    <source>
        <dbReference type="Proteomes" id="UP000473278"/>
    </source>
</evidence>
<keyword evidence="5 6" id="KW-0472">Membrane</keyword>
<evidence type="ECO:0000313" key="8">
    <source>
        <dbReference type="EMBL" id="NGP75342.1"/>
    </source>
</evidence>
<feature type="domain" description="Major facilitator superfamily (MFS) profile" evidence="7">
    <location>
        <begin position="6"/>
        <end position="406"/>
    </location>
</feature>
<accession>A0A6M1SRH3</accession>
<dbReference type="RefSeq" id="WP_165138563.1">
    <property type="nucleotide sequence ID" value="NZ_JAALLT010000001.1"/>
</dbReference>
<dbReference type="PANTHER" id="PTHR43702">
    <property type="entry name" value="L-FUCOSE-PROTON SYMPORTER"/>
    <property type="match status" value="1"/>
</dbReference>
<feature type="transmembrane region" description="Helical" evidence="6">
    <location>
        <begin position="52"/>
        <end position="69"/>
    </location>
</feature>
<feature type="transmembrane region" description="Helical" evidence="6">
    <location>
        <begin position="76"/>
        <end position="94"/>
    </location>
</feature>
<feature type="transmembrane region" description="Helical" evidence="6">
    <location>
        <begin position="12"/>
        <end position="32"/>
    </location>
</feature>
<comment type="subcellular location">
    <subcellularLocation>
        <location evidence="1">Cell inner membrane</location>
        <topology evidence="1">Multi-pass membrane protein</topology>
    </subcellularLocation>
</comment>
<evidence type="ECO:0000256" key="3">
    <source>
        <dbReference type="ARBA" id="ARBA00022692"/>
    </source>
</evidence>
<evidence type="ECO:0000259" key="7">
    <source>
        <dbReference type="PROSITE" id="PS50850"/>
    </source>
</evidence>
<dbReference type="PROSITE" id="PS50850">
    <property type="entry name" value="MFS"/>
    <property type="match status" value="1"/>
</dbReference>
<comment type="caution">
    <text evidence="8">The sequence shown here is derived from an EMBL/GenBank/DDBJ whole genome shotgun (WGS) entry which is preliminary data.</text>
</comment>
<dbReference type="Pfam" id="PF07690">
    <property type="entry name" value="MFS_1"/>
    <property type="match status" value="1"/>
</dbReference>
<gene>
    <name evidence="8" type="ORF">G3570_01765</name>
</gene>
<feature type="transmembrane region" description="Helical" evidence="6">
    <location>
        <begin position="354"/>
        <end position="375"/>
    </location>
</feature>
<keyword evidence="4 6" id="KW-1133">Transmembrane helix</keyword>
<name>A0A6M1SRH3_9BACT</name>
<feature type="transmembrane region" description="Helical" evidence="6">
    <location>
        <begin position="381"/>
        <end position="401"/>
    </location>
</feature>
<dbReference type="InterPro" id="IPR020846">
    <property type="entry name" value="MFS_dom"/>
</dbReference>
<dbReference type="GO" id="GO:0005886">
    <property type="term" value="C:plasma membrane"/>
    <property type="evidence" value="ECO:0007669"/>
    <property type="project" value="UniProtKB-SubCell"/>
</dbReference>
<dbReference type="Proteomes" id="UP000473278">
    <property type="component" value="Unassembled WGS sequence"/>
</dbReference>
<keyword evidence="3 6" id="KW-0812">Transmembrane</keyword>
<protein>
    <submittedName>
        <fullName evidence="8">MFS transporter</fullName>
    </submittedName>
</protein>
<evidence type="ECO:0000256" key="1">
    <source>
        <dbReference type="ARBA" id="ARBA00004429"/>
    </source>
</evidence>
<evidence type="ECO:0000256" key="5">
    <source>
        <dbReference type="ARBA" id="ARBA00023136"/>
    </source>
</evidence>
<dbReference type="PANTHER" id="PTHR43702:SF11">
    <property type="entry name" value="L-FUCOSE-PROTON SYMPORTER"/>
    <property type="match status" value="1"/>
</dbReference>
<dbReference type="SUPFAM" id="SSF103473">
    <property type="entry name" value="MFS general substrate transporter"/>
    <property type="match status" value="1"/>
</dbReference>
<feature type="transmembrane region" description="Helical" evidence="6">
    <location>
        <begin position="134"/>
        <end position="157"/>
    </location>
</feature>
<dbReference type="GO" id="GO:0022857">
    <property type="term" value="F:transmembrane transporter activity"/>
    <property type="evidence" value="ECO:0007669"/>
    <property type="project" value="InterPro"/>
</dbReference>
<proteinExistence type="predicted"/>
<feature type="transmembrane region" description="Helical" evidence="6">
    <location>
        <begin position="249"/>
        <end position="268"/>
    </location>
</feature>
<keyword evidence="9" id="KW-1185">Reference proteome</keyword>
<keyword evidence="2" id="KW-1003">Cell membrane</keyword>
<feature type="transmembrane region" description="Helical" evidence="6">
    <location>
        <begin position="169"/>
        <end position="188"/>
    </location>
</feature>
<dbReference type="AlphaFoldDB" id="A0A6M1SRH3"/>
<dbReference type="EMBL" id="JAALLT010000001">
    <property type="protein sequence ID" value="NGP75342.1"/>
    <property type="molecule type" value="Genomic_DNA"/>
</dbReference>
<reference evidence="8 9" key="1">
    <citation type="submission" date="2020-02" db="EMBL/GenBank/DDBJ databases">
        <title>Balneolaceae bacterium YR4-1, complete genome.</title>
        <authorList>
            <person name="Li Y."/>
            <person name="Wu S."/>
        </authorList>
    </citation>
    <scope>NUCLEOTIDE SEQUENCE [LARGE SCALE GENOMIC DNA]</scope>
    <source>
        <strain evidence="8 9">YR4-1</strain>
    </source>
</reference>
<organism evidence="8 9">
    <name type="scientific">Halalkalibaculum roseum</name>
    <dbReference type="NCBI Taxonomy" id="2709311"/>
    <lineage>
        <taxon>Bacteria</taxon>
        <taxon>Pseudomonadati</taxon>
        <taxon>Balneolota</taxon>
        <taxon>Balneolia</taxon>
        <taxon>Balneolales</taxon>
        <taxon>Balneolaceae</taxon>
        <taxon>Halalkalibaculum</taxon>
    </lineage>
</organism>
<dbReference type="InterPro" id="IPR036259">
    <property type="entry name" value="MFS_trans_sf"/>
</dbReference>
<sequence length="415" mass="45518">MKHWKIKLSLFLNYFVFAILLNSVGTVILQVINEYQIDPSSASVLEGYKDLSIAIASFLIASYIPKFGYKKSMLAGLAFVTVAAIVMRLTGGFLMTKILFATVGVSFALIKVSVYSTVGLITDDSNEHSSFMNMLEGIFMIGVLLGYWLFGGFIDWANHTPGATWLDTYWVLAAISAAAFVLLVFTELDESEVQADNQDIKKSFLEMIGLVRLPLVLIFIAGVFLYVYIEQGIGTWMPTFNNKILQLPDAMSVQVTSIFAATTAIGRLASGAVMKKVNWFWVLISCIASAMLLVVLVLPLAGGIEEGSVQGWLSAPFAAYIFPLIGLFLAPIYPTLSSTVLSKLPKTKQSGMTGLIVIFSALGGTTGSIFTGFMFDHLDGITAFYLTLIPMGIMLLILFPYRKLRKDFKFESLTD</sequence>